<protein>
    <submittedName>
        <fullName evidence="1">Uncharacterized protein</fullName>
    </submittedName>
</protein>
<dbReference type="RefSeq" id="WP_267905931.1">
    <property type="nucleotide sequence ID" value="NZ_BMKF01000002.1"/>
</dbReference>
<proteinExistence type="predicted"/>
<gene>
    <name evidence="1" type="ORF">GCM10011503_28980</name>
</gene>
<dbReference type="EMBL" id="BMKF01000002">
    <property type="protein sequence ID" value="GGB78365.1"/>
    <property type="molecule type" value="Genomic_DNA"/>
</dbReference>
<sequence length="42" mass="4965">MKRLDLLRAIHGKPQSVRERLGLKTRRKRKSRGARLLKLLTN</sequence>
<organism evidence="1 2">
    <name type="scientific">Henriciella pelagia</name>
    <dbReference type="NCBI Taxonomy" id="1977912"/>
    <lineage>
        <taxon>Bacteria</taxon>
        <taxon>Pseudomonadati</taxon>
        <taxon>Pseudomonadota</taxon>
        <taxon>Alphaproteobacteria</taxon>
        <taxon>Hyphomonadales</taxon>
        <taxon>Hyphomonadaceae</taxon>
        <taxon>Henriciella</taxon>
    </lineage>
</organism>
<reference evidence="2" key="1">
    <citation type="journal article" date="2019" name="Int. J. Syst. Evol. Microbiol.">
        <title>The Global Catalogue of Microorganisms (GCM) 10K type strain sequencing project: providing services to taxonomists for standard genome sequencing and annotation.</title>
        <authorList>
            <consortium name="The Broad Institute Genomics Platform"/>
            <consortium name="The Broad Institute Genome Sequencing Center for Infectious Disease"/>
            <person name="Wu L."/>
            <person name="Ma J."/>
        </authorList>
    </citation>
    <scope>NUCLEOTIDE SEQUENCE [LARGE SCALE GENOMIC DNA]</scope>
    <source>
        <strain evidence="2">CGMCC 1.15928</strain>
    </source>
</reference>
<name>A0ABQ1JUS0_9PROT</name>
<comment type="caution">
    <text evidence="1">The sequence shown here is derived from an EMBL/GenBank/DDBJ whole genome shotgun (WGS) entry which is preliminary data.</text>
</comment>
<keyword evidence="2" id="KW-1185">Reference proteome</keyword>
<accession>A0ABQ1JUS0</accession>
<evidence type="ECO:0000313" key="2">
    <source>
        <dbReference type="Proteomes" id="UP000628854"/>
    </source>
</evidence>
<evidence type="ECO:0000313" key="1">
    <source>
        <dbReference type="EMBL" id="GGB78365.1"/>
    </source>
</evidence>
<dbReference type="Proteomes" id="UP000628854">
    <property type="component" value="Unassembled WGS sequence"/>
</dbReference>